<dbReference type="Proteomes" id="UP001138997">
    <property type="component" value="Unassembled WGS sequence"/>
</dbReference>
<dbReference type="NCBIfam" id="TIGR02532">
    <property type="entry name" value="IV_pilin_GFxxxE"/>
    <property type="match status" value="1"/>
</dbReference>
<keyword evidence="1" id="KW-0812">Transmembrane</keyword>
<name>A0A9X1NMB5_9ACTN</name>
<keyword evidence="3" id="KW-1185">Reference proteome</keyword>
<dbReference type="InterPro" id="IPR012902">
    <property type="entry name" value="N_methyl_site"/>
</dbReference>
<evidence type="ECO:0000256" key="1">
    <source>
        <dbReference type="SAM" id="Phobius"/>
    </source>
</evidence>
<evidence type="ECO:0000313" key="2">
    <source>
        <dbReference type="EMBL" id="MCD5316351.1"/>
    </source>
</evidence>
<gene>
    <name evidence="2" type="ORF">LR394_36185</name>
</gene>
<dbReference type="AlphaFoldDB" id="A0A9X1NMB5"/>
<organism evidence="2 3">
    <name type="scientific">Kineosporia babensis</name>
    <dbReference type="NCBI Taxonomy" id="499548"/>
    <lineage>
        <taxon>Bacteria</taxon>
        <taxon>Bacillati</taxon>
        <taxon>Actinomycetota</taxon>
        <taxon>Actinomycetes</taxon>
        <taxon>Kineosporiales</taxon>
        <taxon>Kineosporiaceae</taxon>
        <taxon>Kineosporia</taxon>
    </lineage>
</organism>
<reference evidence="2" key="1">
    <citation type="submission" date="2021-11" db="EMBL/GenBank/DDBJ databases">
        <title>Streptomyces corallinus and Kineosporia corallina sp. nov., two new coral-derived marine actinobacteria.</title>
        <authorList>
            <person name="Buangrab K."/>
            <person name="Sutthacheep M."/>
            <person name="Yeemin T."/>
            <person name="Harunari E."/>
            <person name="Igarashi Y."/>
            <person name="Sripreechasak P."/>
            <person name="Kanchanasin P."/>
            <person name="Tanasupawat S."/>
            <person name="Phongsopitanun W."/>
        </authorList>
    </citation>
    <scope>NUCLEOTIDE SEQUENCE</scope>
    <source>
        <strain evidence="2">JCM 31032</strain>
    </source>
</reference>
<comment type="caution">
    <text evidence="2">The sequence shown here is derived from an EMBL/GenBank/DDBJ whole genome shotgun (WGS) entry which is preliminary data.</text>
</comment>
<keyword evidence="1" id="KW-0472">Membrane</keyword>
<sequence length="203" mass="21686">MIEDRGVSLAELVVTMSVGSVLLLALGSMFLNVIRGVDAMNARTAAVADARVVNDSITRSLRVAYPEDTPVSAPPVAAFTKAQAQSVEFTSQIQRGGIGLMKLAYSWNSDTGCIQEFKAPTGTSFGPPACLAKMAKTAENPLTFKYFTSQNVAIPDPVVSLSDRQRIAGVSVEVRIMDPKNPSKVLAGLKDFVFLDNIRDSST</sequence>
<dbReference type="RefSeq" id="WP_231449203.1">
    <property type="nucleotide sequence ID" value="NZ_JAJOMB010000029.1"/>
</dbReference>
<accession>A0A9X1NMB5</accession>
<protein>
    <submittedName>
        <fullName evidence="2">Prepilin-type N-terminal cleavage/methylation domain-containing protein</fullName>
    </submittedName>
</protein>
<proteinExistence type="predicted"/>
<dbReference type="EMBL" id="JAJOMB010000029">
    <property type="protein sequence ID" value="MCD5316351.1"/>
    <property type="molecule type" value="Genomic_DNA"/>
</dbReference>
<feature type="transmembrane region" description="Helical" evidence="1">
    <location>
        <begin position="12"/>
        <end position="34"/>
    </location>
</feature>
<keyword evidence="1" id="KW-1133">Transmembrane helix</keyword>
<evidence type="ECO:0000313" key="3">
    <source>
        <dbReference type="Proteomes" id="UP001138997"/>
    </source>
</evidence>